<reference evidence="2" key="1">
    <citation type="submission" date="2009-11" db="EMBL/GenBank/DDBJ databases">
        <title>Microbial diversity profiles of fluids from low-temperature petroleum reservoirs with and without exogenous water perturbation.</title>
        <authorList>
            <person name="Pham V.D."/>
            <person name="Hnatow L.L."/>
            <person name="Zhang S."/>
            <person name="Fallon R.D."/>
            <person name="DeLong E.F."/>
            <person name="Keeler S.J."/>
        </authorList>
    </citation>
    <scope>NUCLEOTIDE SEQUENCE</scope>
</reference>
<evidence type="ECO:0000256" key="1">
    <source>
        <dbReference type="SAM" id="MobiDB-lite"/>
    </source>
</evidence>
<feature type="region of interest" description="Disordered" evidence="1">
    <location>
        <begin position="150"/>
        <end position="170"/>
    </location>
</feature>
<dbReference type="EMBL" id="GU180079">
    <property type="protein sequence ID" value="ADM94927.1"/>
    <property type="molecule type" value="Genomic_DNA"/>
</dbReference>
<protein>
    <submittedName>
        <fullName evidence="2">Uncharacterized protein</fullName>
    </submittedName>
</protein>
<organism evidence="2">
    <name type="scientific">uncultured Atribacterota bacterium</name>
    <dbReference type="NCBI Taxonomy" id="263865"/>
    <lineage>
        <taxon>Bacteria</taxon>
        <taxon>Pseudomonadati</taxon>
        <taxon>Atribacterota</taxon>
        <taxon>environmental samples</taxon>
    </lineage>
</organism>
<accession>G3BMG2</accession>
<sequence length="170" mass="19077">MVTLYLCGSRDLSGPTTRKRQRLPAITPPAFGLFPVRSPLLRESLLLSLPGGTKMFQFPPCRLLVLWIQTRIPEVCSGGFPHWEIPGSQPAYGSPRLIAVNHVLLRLLVPRHPPYTLFNLTVSLYNGRSFFLLPFYLIIKEHKQSLVQDKKPVSSSSSDSILDTHDSILS</sequence>
<proteinExistence type="predicted"/>
<name>G3BMG2_9BACT</name>
<dbReference type="AlphaFoldDB" id="G3BMG2"/>
<evidence type="ECO:0000313" key="2">
    <source>
        <dbReference type="EMBL" id="ADM94927.1"/>
    </source>
</evidence>